<feature type="non-terminal residue" evidence="2">
    <location>
        <position position="1"/>
    </location>
</feature>
<feature type="domain" description="Protein kinase" evidence="1">
    <location>
        <begin position="1"/>
        <end position="241"/>
    </location>
</feature>
<comment type="caution">
    <text evidence="2">The sequence shown here is derived from an EMBL/GenBank/DDBJ whole genome shotgun (WGS) entry which is preliminary data.</text>
</comment>
<dbReference type="AlphaFoldDB" id="A0A8S3YUC6"/>
<dbReference type="InterPro" id="IPR011009">
    <property type="entry name" value="Kinase-like_dom_sf"/>
</dbReference>
<gene>
    <name evidence="2" type="ORF">CUNI_LOCUS4763</name>
</gene>
<evidence type="ECO:0000313" key="3">
    <source>
        <dbReference type="Proteomes" id="UP000678393"/>
    </source>
</evidence>
<protein>
    <recommendedName>
        <fullName evidence="1">Protein kinase domain-containing protein</fullName>
    </recommendedName>
</protein>
<reference evidence="2" key="1">
    <citation type="submission" date="2021-04" db="EMBL/GenBank/DDBJ databases">
        <authorList>
            <consortium name="Molecular Ecology Group"/>
        </authorList>
    </citation>
    <scope>NUCLEOTIDE SEQUENCE</scope>
</reference>
<dbReference type="PROSITE" id="PS50011">
    <property type="entry name" value="PROTEIN_KINASE_DOM"/>
    <property type="match status" value="1"/>
</dbReference>
<dbReference type="EMBL" id="CAJHNH020000668">
    <property type="protein sequence ID" value="CAG5119205.1"/>
    <property type="molecule type" value="Genomic_DNA"/>
</dbReference>
<sequence length="287" mass="32854">GRFYEVKSVTLPSDNDKKFILRTVPSTVGLQEFNILKSLRHERLVRLFAGYTSADFVHLVLEYTEGDHIARHLSERRKYSENTVASVIRQVLYALEYLQRNNLVHLNLQPASIVVSKLEGCEVKLTDFSLAIRVSTPEGDVAPRRGHADFIPPEVVVKDVAGFPADIWGVGTLAFLLLSGVSPFHGDSYKSTLVNIALNRYEAIDLYENITTEALKFLFKVLKRLPRNRPSLQDCLDHKWLYLTEQAIKEREDTVFLSNNLASFVQNYDRVRQSEHYLLSFEDEQLP</sequence>
<dbReference type="InterPro" id="IPR000719">
    <property type="entry name" value="Prot_kinase_dom"/>
</dbReference>
<dbReference type="PANTHER" id="PTHR24347">
    <property type="entry name" value="SERINE/THREONINE-PROTEIN KINASE"/>
    <property type="match status" value="1"/>
</dbReference>
<dbReference type="GO" id="GO:0004672">
    <property type="term" value="F:protein kinase activity"/>
    <property type="evidence" value="ECO:0007669"/>
    <property type="project" value="InterPro"/>
</dbReference>
<dbReference type="Proteomes" id="UP000678393">
    <property type="component" value="Unassembled WGS sequence"/>
</dbReference>
<accession>A0A8S3YUC6</accession>
<dbReference type="OrthoDB" id="2570713at2759"/>
<dbReference type="GO" id="GO:0005524">
    <property type="term" value="F:ATP binding"/>
    <property type="evidence" value="ECO:0007669"/>
    <property type="project" value="InterPro"/>
</dbReference>
<organism evidence="2 3">
    <name type="scientific">Candidula unifasciata</name>
    <dbReference type="NCBI Taxonomy" id="100452"/>
    <lineage>
        <taxon>Eukaryota</taxon>
        <taxon>Metazoa</taxon>
        <taxon>Spiralia</taxon>
        <taxon>Lophotrochozoa</taxon>
        <taxon>Mollusca</taxon>
        <taxon>Gastropoda</taxon>
        <taxon>Heterobranchia</taxon>
        <taxon>Euthyneura</taxon>
        <taxon>Panpulmonata</taxon>
        <taxon>Eupulmonata</taxon>
        <taxon>Stylommatophora</taxon>
        <taxon>Helicina</taxon>
        <taxon>Helicoidea</taxon>
        <taxon>Geomitridae</taxon>
        <taxon>Candidula</taxon>
    </lineage>
</organism>
<proteinExistence type="predicted"/>
<feature type="non-terminal residue" evidence="2">
    <location>
        <position position="287"/>
    </location>
</feature>
<dbReference type="Pfam" id="PF00069">
    <property type="entry name" value="Pkinase"/>
    <property type="match status" value="1"/>
</dbReference>
<evidence type="ECO:0000259" key="1">
    <source>
        <dbReference type="PROSITE" id="PS50011"/>
    </source>
</evidence>
<evidence type="ECO:0000313" key="2">
    <source>
        <dbReference type="EMBL" id="CAG5119205.1"/>
    </source>
</evidence>
<name>A0A8S3YUC6_9EUPU</name>
<keyword evidence="3" id="KW-1185">Reference proteome</keyword>
<dbReference type="Gene3D" id="1.10.510.10">
    <property type="entry name" value="Transferase(Phosphotransferase) domain 1"/>
    <property type="match status" value="1"/>
</dbReference>
<dbReference type="SUPFAM" id="SSF56112">
    <property type="entry name" value="Protein kinase-like (PK-like)"/>
    <property type="match status" value="1"/>
</dbReference>